<dbReference type="Proteomes" id="UP000004371">
    <property type="component" value="Unassembled WGS sequence"/>
</dbReference>
<evidence type="ECO:0000313" key="1">
    <source>
        <dbReference type="EMBL" id="EGA65220.1"/>
    </source>
</evidence>
<keyword evidence="2" id="KW-1185">Reference proteome</keyword>
<sequence length="45" mass="5186">MNITKIRDKLKLMAINDKAINKDISKTKLASIRYKTSTLIDLDHI</sequence>
<accession>E8LVW4</accession>
<organism evidence="1 2">
    <name type="scientific">Vibrio brasiliensis LMG 20546</name>
    <dbReference type="NCBI Taxonomy" id="945543"/>
    <lineage>
        <taxon>Bacteria</taxon>
        <taxon>Pseudomonadati</taxon>
        <taxon>Pseudomonadota</taxon>
        <taxon>Gammaproteobacteria</taxon>
        <taxon>Vibrionales</taxon>
        <taxon>Vibrionaceae</taxon>
        <taxon>Vibrio</taxon>
        <taxon>Vibrio oreintalis group</taxon>
    </lineage>
</organism>
<proteinExistence type="predicted"/>
<dbReference type="STRING" id="945543.VIBR0546_10174"/>
<protein>
    <submittedName>
        <fullName evidence="1">Uncharacterized protein</fullName>
    </submittedName>
</protein>
<evidence type="ECO:0000313" key="2">
    <source>
        <dbReference type="Proteomes" id="UP000004371"/>
    </source>
</evidence>
<comment type="caution">
    <text evidence="1">The sequence shown here is derived from an EMBL/GenBank/DDBJ whole genome shotgun (WGS) entry which is preliminary data.</text>
</comment>
<dbReference type="EMBL" id="AEVS01000073">
    <property type="protein sequence ID" value="EGA65220.1"/>
    <property type="molecule type" value="Genomic_DNA"/>
</dbReference>
<reference evidence="1 2" key="1">
    <citation type="journal article" date="2012" name="Int. J. Syst. Evol. Microbiol.">
        <title>Vibrio caribbeanicus sp. nov., isolated from the marine sponge Scleritoderma cyanea.</title>
        <authorList>
            <person name="Hoffmann M."/>
            <person name="Monday S.R."/>
            <person name="Allard M.W."/>
            <person name="Strain E.A."/>
            <person name="Whittaker P."/>
            <person name="Naum M."/>
            <person name="McCarthy P.J."/>
            <person name="Lopez J.V."/>
            <person name="Fischer M."/>
            <person name="Brown E.W."/>
        </authorList>
    </citation>
    <scope>NUCLEOTIDE SEQUENCE [LARGE SCALE GENOMIC DNA]</scope>
    <source>
        <strain evidence="1 2">LMG 20546</strain>
    </source>
</reference>
<name>E8LVW4_9VIBR</name>
<dbReference type="AlphaFoldDB" id="E8LVW4"/>
<gene>
    <name evidence="1" type="ORF">VIBR0546_10174</name>
</gene>